<feature type="domain" description="O-GlcNAc transferase C-terminal" evidence="5">
    <location>
        <begin position="5"/>
        <end position="125"/>
    </location>
</feature>
<evidence type="ECO:0000256" key="3">
    <source>
        <dbReference type="ARBA" id="ARBA00022737"/>
    </source>
</evidence>
<evidence type="ECO:0000313" key="6">
    <source>
        <dbReference type="EMBL" id="QOZ69782.1"/>
    </source>
</evidence>
<evidence type="ECO:0000256" key="4">
    <source>
        <dbReference type="ARBA" id="ARBA00022803"/>
    </source>
</evidence>
<keyword evidence="2" id="KW-0808">Transferase</keyword>
<organism evidence="6 7">
    <name type="scientific">Bradyrhizobium arachidis</name>
    <dbReference type="NCBI Taxonomy" id="858423"/>
    <lineage>
        <taxon>Bacteria</taxon>
        <taxon>Pseudomonadati</taxon>
        <taxon>Pseudomonadota</taxon>
        <taxon>Alphaproteobacteria</taxon>
        <taxon>Hyphomicrobiales</taxon>
        <taxon>Nitrobacteraceae</taxon>
        <taxon>Bradyrhizobium</taxon>
    </lineage>
</organism>
<dbReference type="GO" id="GO:0006493">
    <property type="term" value="P:protein O-linked glycosylation"/>
    <property type="evidence" value="ECO:0007669"/>
    <property type="project" value="TreeGrafter"/>
</dbReference>
<gene>
    <name evidence="6" type="ORF">WN72_28275</name>
</gene>
<dbReference type="Gene3D" id="3.40.50.11380">
    <property type="match status" value="1"/>
</dbReference>
<sequence length="177" mass="19110">MTAGIFESHDTHRFETYAFSIGPGDDSDLRKRLEGSFHRFIDCQHKTDSDILQAINDAQIDILVDLAGHTQNARLSLFASGPAPIVVNYLGFAGTLGSKDLSHYIIADRVVVPASNDRFFEEKVVRCPAVSCRAMSGGRPSTRSPATGPITVCGWNGRCFVVSIMPTKSIHPSSAAG</sequence>
<accession>A0AAE7NRI9</accession>
<proteinExistence type="predicted"/>
<dbReference type="Pfam" id="PF13844">
    <property type="entry name" value="Glyco_transf_41"/>
    <property type="match status" value="1"/>
</dbReference>
<dbReference type="AlphaFoldDB" id="A0AAE7NRI9"/>
<dbReference type="RefSeq" id="WP_092218821.1">
    <property type="nucleotide sequence ID" value="NZ_CP030050.1"/>
</dbReference>
<dbReference type="PANTHER" id="PTHR44998:SF1">
    <property type="entry name" value="UDP-N-ACETYLGLUCOSAMINE--PEPTIDE N-ACETYLGLUCOSAMINYLTRANSFERASE 110 KDA SUBUNIT"/>
    <property type="match status" value="1"/>
</dbReference>
<dbReference type="PANTHER" id="PTHR44998">
    <property type="match status" value="1"/>
</dbReference>
<dbReference type="Proteomes" id="UP000594015">
    <property type="component" value="Chromosome"/>
</dbReference>
<evidence type="ECO:0000259" key="5">
    <source>
        <dbReference type="Pfam" id="PF13844"/>
    </source>
</evidence>
<dbReference type="EMBL" id="CP030050">
    <property type="protein sequence ID" value="QOZ69782.1"/>
    <property type="molecule type" value="Genomic_DNA"/>
</dbReference>
<comment type="pathway">
    <text evidence="1">Protein modification; protein glycosylation.</text>
</comment>
<evidence type="ECO:0000313" key="7">
    <source>
        <dbReference type="Proteomes" id="UP000594015"/>
    </source>
</evidence>
<protein>
    <recommendedName>
        <fullName evidence="5">O-GlcNAc transferase C-terminal domain-containing protein</fullName>
    </recommendedName>
</protein>
<dbReference type="InterPro" id="IPR029489">
    <property type="entry name" value="OGT/SEC/SPY_C"/>
</dbReference>
<reference evidence="6 7" key="1">
    <citation type="submission" date="2018-06" db="EMBL/GenBank/DDBJ databases">
        <title>Comparative genomics of Bradyrhizobium nodulating Arachidis hypogaea.</title>
        <authorList>
            <person name="Li Y."/>
        </authorList>
    </citation>
    <scope>NUCLEOTIDE SEQUENCE [LARGE SCALE GENOMIC DNA]</scope>
    <source>
        <strain evidence="6 7">CCBAU 051107</strain>
    </source>
</reference>
<keyword evidence="4" id="KW-0802">TPR repeat</keyword>
<evidence type="ECO:0000256" key="1">
    <source>
        <dbReference type="ARBA" id="ARBA00004922"/>
    </source>
</evidence>
<name>A0AAE7NRI9_9BRAD</name>
<keyword evidence="3" id="KW-0677">Repeat</keyword>
<evidence type="ECO:0000256" key="2">
    <source>
        <dbReference type="ARBA" id="ARBA00022679"/>
    </source>
</evidence>
<dbReference type="KEGG" id="barh:WN72_28275"/>
<dbReference type="GO" id="GO:0016757">
    <property type="term" value="F:glycosyltransferase activity"/>
    <property type="evidence" value="ECO:0007669"/>
    <property type="project" value="TreeGrafter"/>
</dbReference>